<dbReference type="InterPro" id="IPR022398">
    <property type="entry name" value="Peptidase_S8_His-AS"/>
</dbReference>
<evidence type="ECO:0000256" key="6">
    <source>
        <dbReference type="PROSITE-ProRule" id="PRU01240"/>
    </source>
</evidence>
<dbReference type="Pfam" id="PF00082">
    <property type="entry name" value="Peptidase_S8"/>
    <property type="match status" value="1"/>
</dbReference>
<dbReference type="PROSITE" id="PS00137">
    <property type="entry name" value="SUBTILASE_HIS"/>
    <property type="match status" value="1"/>
</dbReference>
<evidence type="ECO:0000256" key="4">
    <source>
        <dbReference type="ARBA" id="ARBA00022801"/>
    </source>
</evidence>
<dbReference type="Proteomes" id="UP000628775">
    <property type="component" value="Unassembled WGS sequence"/>
</dbReference>
<dbReference type="Gene3D" id="3.40.50.200">
    <property type="entry name" value="Peptidase S8/S53 domain"/>
    <property type="match status" value="1"/>
</dbReference>
<organism evidence="9 10">
    <name type="scientific">Pullulanibacillus camelliae</name>
    <dbReference type="NCBI Taxonomy" id="1707096"/>
    <lineage>
        <taxon>Bacteria</taxon>
        <taxon>Bacillati</taxon>
        <taxon>Bacillota</taxon>
        <taxon>Bacilli</taxon>
        <taxon>Bacillales</taxon>
        <taxon>Sporolactobacillaceae</taxon>
        <taxon>Pullulanibacillus</taxon>
    </lineage>
</organism>
<reference evidence="9" key="2">
    <citation type="submission" date="2020-09" db="EMBL/GenBank/DDBJ databases">
        <authorList>
            <person name="Sun Q."/>
            <person name="Zhou Y."/>
        </authorList>
    </citation>
    <scope>NUCLEOTIDE SEQUENCE</scope>
    <source>
        <strain evidence="9">CGMCC 1.15371</strain>
    </source>
</reference>
<gene>
    <name evidence="9" type="primary">isp</name>
    <name evidence="9" type="ORF">GCM10011391_16300</name>
</gene>
<sequence>MKMEEMRLIPYHVESTVEQTSEVPKGIELIQAPEIWDESKKGKGVVVAVIDTGVQTDHPDLADRIIGGYNFTSDYDNDPNNFYDNNGHGTHVSGTIAASENDQGVVGVAPEASILALKVLTSEGSGQYDWIIKGIQYATNWKGAGGERVGVISMSLGGPEDVPEMHQAIIEAVNSGIPVVVAAGNEGDNREDTFEYSYPGSYNEVIEVGAVDLDLKLASFSDTNTEVDVVAPGVQILSTYPQNKYAVLSGTSMATPHVSGAIALLKNLTSTYFDRELTEAELYAQLIRRTLPLGYRGSSEGNGIVSLDLLSQIQKVIKPATEQKS</sequence>
<evidence type="ECO:0000313" key="10">
    <source>
        <dbReference type="Proteomes" id="UP000628775"/>
    </source>
</evidence>
<dbReference type="GO" id="GO:0004252">
    <property type="term" value="F:serine-type endopeptidase activity"/>
    <property type="evidence" value="ECO:0007669"/>
    <property type="project" value="UniProtKB-UniRule"/>
</dbReference>
<keyword evidence="3" id="KW-0479">Metal-binding</keyword>
<evidence type="ECO:0000259" key="8">
    <source>
        <dbReference type="Pfam" id="PF00082"/>
    </source>
</evidence>
<dbReference type="PROSITE" id="PS00138">
    <property type="entry name" value="SUBTILASE_SER"/>
    <property type="match status" value="1"/>
</dbReference>
<dbReference type="InterPro" id="IPR015500">
    <property type="entry name" value="Peptidase_S8_subtilisin-rel"/>
</dbReference>
<dbReference type="InterPro" id="IPR023827">
    <property type="entry name" value="Peptidase_S8_Asp-AS"/>
</dbReference>
<dbReference type="AlphaFoldDB" id="A0A8J2VU74"/>
<dbReference type="PANTHER" id="PTHR43806:SF11">
    <property type="entry name" value="CEREVISIN-RELATED"/>
    <property type="match status" value="1"/>
</dbReference>
<evidence type="ECO:0000256" key="5">
    <source>
        <dbReference type="ARBA" id="ARBA00022825"/>
    </source>
</evidence>
<keyword evidence="10" id="KW-1185">Reference proteome</keyword>
<protein>
    <submittedName>
        <fullName evidence="9">Serine protease</fullName>
    </submittedName>
</protein>
<name>A0A8J2VU74_9BACL</name>
<evidence type="ECO:0000256" key="3">
    <source>
        <dbReference type="ARBA" id="ARBA00022723"/>
    </source>
</evidence>
<dbReference type="EMBL" id="BMIR01000006">
    <property type="protein sequence ID" value="GGE38270.1"/>
    <property type="molecule type" value="Genomic_DNA"/>
</dbReference>
<dbReference type="PROSITE" id="PS51892">
    <property type="entry name" value="SUBTILASE"/>
    <property type="match status" value="1"/>
</dbReference>
<proteinExistence type="inferred from homology"/>
<dbReference type="SUPFAM" id="SSF52743">
    <property type="entry name" value="Subtilisin-like"/>
    <property type="match status" value="1"/>
</dbReference>
<dbReference type="InterPro" id="IPR034202">
    <property type="entry name" value="Subtilisin_Carlsberg-like"/>
</dbReference>
<feature type="active site" description="Charge relay system" evidence="6">
    <location>
        <position position="88"/>
    </location>
</feature>
<dbReference type="InterPro" id="IPR000209">
    <property type="entry name" value="Peptidase_S8/S53_dom"/>
</dbReference>
<comment type="caution">
    <text evidence="9">The sequence shown here is derived from an EMBL/GenBank/DDBJ whole genome shotgun (WGS) entry which is preliminary data.</text>
</comment>
<dbReference type="PROSITE" id="PS00136">
    <property type="entry name" value="SUBTILASE_ASP"/>
    <property type="match status" value="1"/>
</dbReference>
<dbReference type="PANTHER" id="PTHR43806">
    <property type="entry name" value="PEPTIDASE S8"/>
    <property type="match status" value="1"/>
</dbReference>
<dbReference type="InterPro" id="IPR023828">
    <property type="entry name" value="Peptidase_S8_Ser-AS"/>
</dbReference>
<feature type="domain" description="Peptidase S8/S53" evidence="8">
    <location>
        <begin position="42"/>
        <end position="290"/>
    </location>
</feature>
<dbReference type="InterPro" id="IPR036852">
    <property type="entry name" value="Peptidase_S8/S53_dom_sf"/>
</dbReference>
<dbReference type="CDD" id="cd07477">
    <property type="entry name" value="Peptidases_S8_Subtilisin_subset"/>
    <property type="match status" value="1"/>
</dbReference>
<feature type="active site" description="Charge relay system" evidence="6">
    <location>
        <position position="252"/>
    </location>
</feature>
<keyword evidence="5 6" id="KW-0720">Serine protease</keyword>
<dbReference type="PRINTS" id="PR00723">
    <property type="entry name" value="SUBTILISIN"/>
</dbReference>
<evidence type="ECO:0000313" key="9">
    <source>
        <dbReference type="EMBL" id="GGE38270.1"/>
    </source>
</evidence>
<evidence type="ECO:0000256" key="7">
    <source>
        <dbReference type="RuleBase" id="RU003355"/>
    </source>
</evidence>
<feature type="active site" description="Charge relay system" evidence="6">
    <location>
        <position position="51"/>
    </location>
</feature>
<keyword evidence="2 6" id="KW-0645">Protease</keyword>
<dbReference type="GO" id="GO:0006508">
    <property type="term" value="P:proteolysis"/>
    <property type="evidence" value="ECO:0007669"/>
    <property type="project" value="UniProtKB-KW"/>
</dbReference>
<dbReference type="GO" id="GO:0046872">
    <property type="term" value="F:metal ion binding"/>
    <property type="evidence" value="ECO:0007669"/>
    <property type="project" value="UniProtKB-KW"/>
</dbReference>
<reference evidence="9" key="1">
    <citation type="journal article" date="2014" name="Int. J. Syst. Evol. Microbiol.">
        <title>Complete genome sequence of Corynebacterium casei LMG S-19264T (=DSM 44701T), isolated from a smear-ripened cheese.</title>
        <authorList>
            <consortium name="US DOE Joint Genome Institute (JGI-PGF)"/>
            <person name="Walter F."/>
            <person name="Albersmeier A."/>
            <person name="Kalinowski J."/>
            <person name="Ruckert C."/>
        </authorList>
    </citation>
    <scope>NUCLEOTIDE SEQUENCE</scope>
    <source>
        <strain evidence="9">CGMCC 1.15371</strain>
    </source>
</reference>
<dbReference type="InterPro" id="IPR050131">
    <property type="entry name" value="Peptidase_S8_subtilisin-like"/>
</dbReference>
<evidence type="ECO:0000256" key="1">
    <source>
        <dbReference type="ARBA" id="ARBA00011073"/>
    </source>
</evidence>
<keyword evidence="4 6" id="KW-0378">Hydrolase</keyword>
<evidence type="ECO:0000256" key="2">
    <source>
        <dbReference type="ARBA" id="ARBA00022670"/>
    </source>
</evidence>
<accession>A0A8J2VU74</accession>
<comment type="similarity">
    <text evidence="1 6 7">Belongs to the peptidase S8 family.</text>
</comment>